<evidence type="ECO:0000313" key="2">
    <source>
        <dbReference type="Proteomes" id="UP000515703"/>
    </source>
</evidence>
<protein>
    <submittedName>
        <fullName evidence="1">Uncharacterized protein</fullName>
    </submittedName>
</protein>
<dbReference type="EMBL" id="AP023368">
    <property type="protein sequence ID" value="BCJ98384.1"/>
    <property type="molecule type" value="Genomic_DNA"/>
</dbReference>
<dbReference type="Proteomes" id="UP000515703">
    <property type="component" value="Chromosome"/>
</dbReference>
<gene>
    <name evidence="1" type="ORF">bsdcttw_14250</name>
</gene>
<accession>A0A7I8DM37</accession>
<keyword evidence="2" id="KW-1185">Reference proteome</keyword>
<proteinExistence type="predicted"/>
<name>A0A7I8DM37_9FIRM</name>
<reference evidence="1 2" key="1">
    <citation type="submission" date="2020-08" db="EMBL/GenBank/DDBJ databases">
        <title>Draft genome sequencing of an Anaerocolumna strain isolated from anoxic soil subjected to BSD treatment.</title>
        <authorList>
            <person name="Uek A."/>
            <person name="Tonouchi A."/>
        </authorList>
    </citation>
    <scope>NUCLEOTIDE SEQUENCE [LARGE SCALE GENOMIC DNA]</scope>
    <source>
        <strain evidence="1 2">CTTW</strain>
    </source>
</reference>
<dbReference type="KEGG" id="acht:bsdcttw_14250"/>
<sequence>MPQKMMVRIWVTIKNLDSFSISPLEGRVTHHRCITGKIPLCVTVVTQRDLVGRPEPQKWEESHTLL</sequence>
<reference evidence="1 2" key="2">
    <citation type="submission" date="2020-08" db="EMBL/GenBank/DDBJ databases">
        <authorList>
            <person name="Ueki A."/>
            <person name="Tonouchi A."/>
        </authorList>
    </citation>
    <scope>NUCLEOTIDE SEQUENCE [LARGE SCALE GENOMIC DNA]</scope>
    <source>
        <strain evidence="1 2">CTTW</strain>
    </source>
</reference>
<organism evidence="1 2">
    <name type="scientific">Anaerocolumna chitinilytica</name>
    <dbReference type="NCBI Taxonomy" id="1727145"/>
    <lineage>
        <taxon>Bacteria</taxon>
        <taxon>Bacillati</taxon>
        <taxon>Bacillota</taxon>
        <taxon>Clostridia</taxon>
        <taxon>Lachnospirales</taxon>
        <taxon>Lachnospiraceae</taxon>
        <taxon>Anaerocolumna</taxon>
    </lineage>
</organism>
<evidence type="ECO:0000313" key="1">
    <source>
        <dbReference type="EMBL" id="BCJ98384.1"/>
    </source>
</evidence>
<dbReference type="AlphaFoldDB" id="A0A7I8DM37"/>